<dbReference type="GO" id="GO:0035879">
    <property type="term" value="P:plasma membrane lactate transport"/>
    <property type="evidence" value="ECO:0007669"/>
    <property type="project" value="TreeGrafter"/>
</dbReference>
<dbReference type="GO" id="GO:0015355">
    <property type="term" value="F:secondary active monocarboxylate transmembrane transporter activity"/>
    <property type="evidence" value="ECO:0007669"/>
    <property type="project" value="TreeGrafter"/>
</dbReference>
<evidence type="ECO:0000256" key="2">
    <source>
        <dbReference type="ARBA" id="ARBA00022692"/>
    </source>
</evidence>
<feature type="transmembrane region" description="Helical" evidence="5">
    <location>
        <begin position="432"/>
        <end position="453"/>
    </location>
</feature>
<feature type="domain" description="Major facilitator superfamily (MFS) profile" evidence="6">
    <location>
        <begin position="51"/>
        <end position="458"/>
    </location>
</feature>
<feature type="transmembrane region" description="Helical" evidence="5">
    <location>
        <begin position="208"/>
        <end position="226"/>
    </location>
</feature>
<dbReference type="GO" id="GO:0005886">
    <property type="term" value="C:plasma membrane"/>
    <property type="evidence" value="ECO:0007669"/>
    <property type="project" value="TreeGrafter"/>
</dbReference>
<evidence type="ECO:0000256" key="5">
    <source>
        <dbReference type="SAM" id="Phobius"/>
    </source>
</evidence>
<dbReference type="InterPro" id="IPR036259">
    <property type="entry name" value="MFS_trans_sf"/>
</dbReference>
<evidence type="ECO:0000256" key="3">
    <source>
        <dbReference type="ARBA" id="ARBA00022989"/>
    </source>
</evidence>
<feature type="transmembrane region" description="Helical" evidence="5">
    <location>
        <begin position="266"/>
        <end position="286"/>
    </location>
</feature>
<feature type="transmembrane region" description="Helical" evidence="5">
    <location>
        <begin position="176"/>
        <end position="196"/>
    </location>
</feature>
<reference evidence="7" key="2">
    <citation type="submission" date="2023-01" db="EMBL/GenBank/DDBJ databases">
        <authorList>
            <person name="Petersen C."/>
        </authorList>
    </citation>
    <scope>NUCLEOTIDE SEQUENCE</scope>
    <source>
        <strain evidence="7">IBT 15450</strain>
    </source>
</reference>
<dbReference type="Gene3D" id="1.20.1250.20">
    <property type="entry name" value="MFS general substrate transporter like domains"/>
    <property type="match status" value="2"/>
</dbReference>
<evidence type="ECO:0000313" key="8">
    <source>
        <dbReference type="Proteomes" id="UP001219568"/>
    </source>
</evidence>
<accession>A0AAD6N1Y7</accession>
<gene>
    <name evidence="7" type="ORF">N7460_013248</name>
</gene>
<name>A0AAD6N1Y7_PENCN</name>
<feature type="transmembrane region" description="Helical" evidence="5">
    <location>
        <begin position="334"/>
        <end position="352"/>
    </location>
</feature>
<dbReference type="Proteomes" id="UP001219568">
    <property type="component" value="Unassembled WGS sequence"/>
</dbReference>
<dbReference type="PANTHER" id="PTHR23508">
    <property type="entry name" value="CARBOXYLIC ACID TRANSPORTER PROTEIN HOMOLOG"/>
    <property type="match status" value="1"/>
</dbReference>
<organism evidence="7 8">
    <name type="scientific">Penicillium canescens</name>
    <dbReference type="NCBI Taxonomy" id="5083"/>
    <lineage>
        <taxon>Eukaryota</taxon>
        <taxon>Fungi</taxon>
        <taxon>Dikarya</taxon>
        <taxon>Ascomycota</taxon>
        <taxon>Pezizomycotina</taxon>
        <taxon>Eurotiomycetes</taxon>
        <taxon>Eurotiomycetidae</taxon>
        <taxon>Eurotiales</taxon>
        <taxon>Aspergillaceae</taxon>
        <taxon>Penicillium</taxon>
    </lineage>
</organism>
<feature type="transmembrane region" description="Helical" evidence="5">
    <location>
        <begin position="146"/>
        <end position="164"/>
    </location>
</feature>
<dbReference type="Pfam" id="PF00083">
    <property type="entry name" value="Sugar_tr"/>
    <property type="match status" value="2"/>
</dbReference>
<evidence type="ECO:0000259" key="6">
    <source>
        <dbReference type="PROSITE" id="PS50850"/>
    </source>
</evidence>
<sequence length="511" mass="55879">MKNRMDAGWFYSGAQIRRYLATRISSLRPPKTKLRNPYLILCDLSRHQWLMFLSGFLGWIWDAFDFFSVTMTVTELATAFGVSTSAVTWGIAVTLMLRSVGALLFGFMADHYGRKYVTIFNLFLFIILELATGFCNTLGQFIGVRALYGIAMGGLFGPAAATALEDLPHDARGLLSGLFEQGYGIGYMLAAAFYRALVPTTPHGWRSLFWFGAAPPVLIIAFRWALPETNSFKVMKAQRRAAGGESNKVTLKESLKVTGKTCYQNWVLLVYMTFLMAFFSFCSHGSQDFYPTFLKTQANMSATNTSLVTIIGQLGALTGGITVGYISTFFGNRLTIICVSLLGAAAVPGFVLPRGMNIMAGAFFQQLLVGGAWGPIPVHLVELSPPAIKSLSVGLTAQLGNLASAGSSTIQATIAKRFPLPPTKSYAHRYDYGLVILIFLEIAWACIFLTALLGPEMSQEERAAEAEATAYHESLRAAEVDLEQVQIKKTVDAGEGELDDIKGATEHREVE</sequence>
<feature type="transmembrane region" description="Helical" evidence="5">
    <location>
        <begin position="306"/>
        <end position="327"/>
    </location>
</feature>
<proteinExistence type="predicted"/>
<feature type="transmembrane region" description="Helical" evidence="5">
    <location>
        <begin position="116"/>
        <end position="134"/>
    </location>
</feature>
<reference evidence="7" key="1">
    <citation type="journal article" date="2023" name="IMA Fungus">
        <title>Comparative genomic study of the Penicillium genus elucidates a diverse pangenome and 15 lateral gene transfer events.</title>
        <authorList>
            <person name="Petersen C."/>
            <person name="Sorensen T."/>
            <person name="Nielsen M.R."/>
            <person name="Sondergaard T.E."/>
            <person name="Sorensen J.L."/>
            <person name="Fitzpatrick D.A."/>
            <person name="Frisvad J.C."/>
            <person name="Nielsen K.L."/>
        </authorList>
    </citation>
    <scope>NUCLEOTIDE SEQUENCE</scope>
    <source>
        <strain evidence="7">IBT 15450</strain>
    </source>
</reference>
<dbReference type="PANTHER" id="PTHR23508:SF10">
    <property type="entry name" value="CARBOXYLIC ACID TRANSPORTER PROTEIN HOMOLOG"/>
    <property type="match status" value="1"/>
</dbReference>
<comment type="subcellular location">
    <subcellularLocation>
        <location evidence="1">Membrane</location>
        <topology evidence="1">Multi-pass membrane protein</topology>
    </subcellularLocation>
</comment>
<evidence type="ECO:0000313" key="7">
    <source>
        <dbReference type="EMBL" id="KAJ6022853.1"/>
    </source>
</evidence>
<feature type="transmembrane region" description="Helical" evidence="5">
    <location>
        <begin position="87"/>
        <end position="109"/>
    </location>
</feature>
<dbReference type="PROSITE" id="PS50850">
    <property type="entry name" value="MFS"/>
    <property type="match status" value="1"/>
</dbReference>
<evidence type="ECO:0000256" key="4">
    <source>
        <dbReference type="ARBA" id="ARBA00023136"/>
    </source>
</evidence>
<feature type="transmembrane region" description="Helical" evidence="5">
    <location>
        <begin position="49"/>
        <end position="67"/>
    </location>
</feature>
<comment type="caution">
    <text evidence="7">The sequence shown here is derived from an EMBL/GenBank/DDBJ whole genome shotgun (WGS) entry which is preliminary data.</text>
</comment>
<dbReference type="EMBL" id="JAQJZL010000016">
    <property type="protein sequence ID" value="KAJ6022853.1"/>
    <property type="molecule type" value="Genomic_DNA"/>
</dbReference>
<evidence type="ECO:0000256" key="1">
    <source>
        <dbReference type="ARBA" id="ARBA00004141"/>
    </source>
</evidence>
<keyword evidence="4 5" id="KW-0472">Membrane</keyword>
<dbReference type="CDD" id="cd17316">
    <property type="entry name" value="MFS_SV2_like"/>
    <property type="match status" value="1"/>
</dbReference>
<keyword evidence="2 5" id="KW-0812">Transmembrane</keyword>
<protein>
    <recommendedName>
        <fullName evidence="6">Major facilitator superfamily (MFS) profile domain-containing protein</fullName>
    </recommendedName>
</protein>
<dbReference type="InterPro" id="IPR020846">
    <property type="entry name" value="MFS_dom"/>
</dbReference>
<dbReference type="InterPro" id="IPR005828">
    <property type="entry name" value="MFS_sugar_transport-like"/>
</dbReference>
<keyword evidence="3 5" id="KW-1133">Transmembrane helix</keyword>
<dbReference type="SUPFAM" id="SSF103473">
    <property type="entry name" value="MFS general substrate transporter"/>
    <property type="match status" value="1"/>
</dbReference>
<dbReference type="AlphaFoldDB" id="A0AAD6N1Y7"/>
<keyword evidence="8" id="KW-1185">Reference proteome</keyword>